<evidence type="ECO:0000313" key="2">
    <source>
        <dbReference type="EMBL" id="PZW39309.1"/>
    </source>
</evidence>
<dbReference type="PANTHER" id="PTHR30007:SF0">
    <property type="entry name" value="TRANSPOSASE"/>
    <property type="match status" value="1"/>
</dbReference>
<gene>
    <name evidence="2" type="ORF">C8P66_13044</name>
</gene>
<dbReference type="AlphaFoldDB" id="A0A2W7HZF2"/>
<proteinExistence type="predicted"/>
<dbReference type="Pfam" id="PF13340">
    <property type="entry name" value="DUF4096"/>
    <property type="match status" value="1"/>
</dbReference>
<name>A0A2W7HZF2_9PROT</name>
<organism evidence="2 3">
    <name type="scientific">Humitalea rosea</name>
    <dbReference type="NCBI Taxonomy" id="990373"/>
    <lineage>
        <taxon>Bacteria</taxon>
        <taxon>Pseudomonadati</taxon>
        <taxon>Pseudomonadota</taxon>
        <taxon>Alphaproteobacteria</taxon>
        <taxon>Acetobacterales</taxon>
        <taxon>Roseomonadaceae</taxon>
        <taxon>Humitalea</taxon>
    </lineage>
</organism>
<reference evidence="2 3" key="1">
    <citation type="submission" date="2018-06" db="EMBL/GenBank/DDBJ databases">
        <title>Genomic Encyclopedia of Archaeal and Bacterial Type Strains, Phase II (KMG-II): from individual species to whole genera.</title>
        <authorList>
            <person name="Goeker M."/>
        </authorList>
    </citation>
    <scope>NUCLEOTIDE SEQUENCE [LARGE SCALE GENOMIC DNA]</scope>
    <source>
        <strain evidence="2 3">DSM 24525</strain>
    </source>
</reference>
<evidence type="ECO:0000259" key="1">
    <source>
        <dbReference type="Pfam" id="PF13340"/>
    </source>
</evidence>
<dbReference type="InterPro" id="IPR025161">
    <property type="entry name" value="IS402-like_dom"/>
</dbReference>
<accession>A0A2W7HZF2</accession>
<feature type="domain" description="Insertion element IS402-like" evidence="1">
    <location>
        <begin position="21"/>
        <end position="93"/>
    </location>
</feature>
<dbReference type="Proteomes" id="UP000249688">
    <property type="component" value="Unassembled WGS sequence"/>
</dbReference>
<sequence length="141" mass="16525">MWTPTTRRQHSRAGLRYASDLTDAEWRLLEPLLPRPRRQGRRWAWPQREIINAIFYVLRAGCAWRLLPDSFPPWRTIYRWFARLRDGGVFESLTRAHAVRNRARGSVTDGRVRIDALAEARLALPAFAISLRRGPRFHIAP</sequence>
<comment type="caution">
    <text evidence="2">The sequence shown here is derived from an EMBL/GenBank/DDBJ whole genome shotgun (WGS) entry which is preliminary data.</text>
</comment>
<keyword evidence="3" id="KW-1185">Reference proteome</keyword>
<dbReference type="EMBL" id="QKYU01000030">
    <property type="protein sequence ID" value="PZW39309.1"/>
    <property type="molecule type" value="Genomic_DNA"/>
</dbReference>
<evidence type="ECO:0000313" key="3">
    <source>
        <dbReference type="Proteomes" id="UP000249688"/>
    </source>
</evidence>
<protein>
    <submittedName>
        <fullName evidence="2">Transposase</fullName>
    </submittedName>
</protein>
<dbReference type="PANTHER" id="PTHR30007">
    <property type="entry name" value="PHP DOMAIN PROTEIN"/>
    <property type="match status" value="1"/>
</dbReference>